<dbReference type="EMBL" id="UZAK01038361">
    <property type="protein sequence ID" value="VDP60939.1"/>
    <property type="molecule type" value="Genomic_DNA"/>
</dbReference>
<keyword evidence="2" id="KW-1185">Reference proteome</keyword>
<reference evidence="3" key="1">
    <citation type="submission" date="2016-06" db="UniProtKB">
        <authorList>
            <consortium name="WormBaseParasite"/>
        </authorList>
    </citation>
    <scope>IDENTIFICATION</scope>
</reference>
<evidence type="ECO:0000313" key="3">
    <source>
        <dbReference type="WBParaSite" id="SCUD_0001614801-mRNA-1"/>
    </source>
</evidence>
<protein>
    <submittedName>
        <fullName evidence="3">SH3 domain-containing protein</fullName>
    </submittedName>
</protein>
<evidence type="ECO:0000313" key="1">
    <source>
        <dbReference type="EMBL" id="VDP60939.1"/>
    </source>
</evidence>
<evidence type="ECO:0000313" key="2">
    <source>
        <dbReference type="Proteomes" id="UP000279833"/>
    </source>
</evidence>
<gene>
    <name evidence="1" type="ORF">SCUD_LOCUS16143</name>
</gene>
<proteinExistence type="predicted"/>
<reference evidence="1 2" key="2">
    <citation type="submission" date="2018-11" db="EMBL/GenBank/DDBJ databases">
        <authorList>
            <consortium name="Pathogen Informatics"/>
        </authorList>
    </citation>
    <scope>NUCLEOTIDE SEQUENCE [LARGE SCALE GENOMIC DNA]</scope>
    <source>
        <strain evidence="1">Dakar</strain>
        <strain evidence="2">Dakar, Senegal</strain>
    </source>
</reference>
<dbReference type="AlphaFoldDB" id="A0A183KM75"/>
<dbReference type="WBParaSite" id="SCUD_0001614801-mRNA-1">
    <property type="protein sequence ID" value="SCUD_0001614801-mRNA-1"/>
    <property type="gene ID" value="SCUD_0001614801"/>
</dbReference>
<name>A0A183KM75_9TREM</name>
<dbReference type="Proteomes" id="UP000279833">
    <property type="component" value="Unassembled WGS sequence"/>
</dbReference>
<sequence>MFIYFESVHDGWWLAVKSRTRSPSYLVLVSWIYLHHRVDIYSGTRTRCRSLQTPSCYPFSY</sequence>
<accession>A0A183KM75</accession>
<organism evidence="3">
    <name type="scientific">Schistosoma curassoni</name>
    <dbReference type="NCBI Taxonomy" id="6186"/>
    <lineage>
        <taxon>Eukaryota</taxon>
        <taxon>Metazoa</taxon>
        <taxon>Spiralia</taxon>
        <taxon>Lophotrochozoa</taxon>
        <taxon>Platyhelminthes</taxon>
        <taxon>Trematoda</taxon>
        <taxon>Digenea</taxon>
        <taxon>Strigeidida</taxon>
        <taxon>Schistosomatoidea</taxon>
        <taxon>Schistosomatidae</taxon>
        <taxon>Schistosoma</taxon>
    </lineage>
</organism>